<dbReference type="PANTHER" id="PTHR36838">
    <property type="entry name" value="AUXIN EFFLUX CARRIER FAMILY PROTEIN"/>
    <property type="match status" value="1"/>
</dbReference>
<comment type="similarity">
    <text evidence="2">Belongs to the auxin efflux carrier (TC 2.A.69) family.</text>
</comment>
<evidence type="ECO:0000256" key="6">
    <source>
        <dbReference type="ARBA" id="ARBA00022989"/>
    </source>
</evidence>
<dbReference type="InterPro" id="IPR038770">
    <property type="entry name" value="Na+/solute_symporter_sf"/>
</dbReference>
<keyword evidence="7 8" id="KW-0472">Membrane</keyword>
<dbReference type="EMBL" id="JAAXLS010000003">
    <property type="protein sequence ID" value="NKQ52568.1"/>
    <property type="molecule type" value="Genomic_DNA"/>
</dbReference>
<reference evidence="9 10" key="1">
    <citation type="submission" date="2020-04" db="EMBL/GenBank/DDBJ databases">
        <title>Novel species.</title>
        <authorList>
            <person name="Teo W.F.A."/>
            <person name="Lipun K."/>
            <person name="Srisuk N."/>
            <person name="Duangmal K."/>
        </authorList>
    </citation>
    <scope>NUCLEOTIDE SEQUENCE [LARGE SCALE GENOMIC DNA]</scope>
    <source>
        <strain evidence="9 10">K13G38</strain>
    </source>
</reference>
<feature type="transmembrane region" description="Helical" evidence="8">
    <location>
        <begin position="289"/>
        <end position="309"/>
    </location>
</feature>
<keyword evidence="10" id="KW-1185">Reference proteome</keyword>
<evidence type="ECO:0000256" key="8">
    <source>
        <dbReference type="SAM" id="Phobius"/>
    </source>
</evidence>
<protein>
    <submittedName>
        <fullName evidence="9">AEC family transporter</fullName>
    </submittedName>
</protein>
<dbReference type="RefSeq" id="WP_168512617.1">
    <property type="nucleotide sequence ID" value="NZ_JAAXLS010000003.1"/>
</dbReference>
<feature type="transmembrane region" description="Helical" evidence="8">
    <location>
        <begin position="228"/>
        <end position="250"/>
    </location>
</feature>
<dbReference type="InterPro" id="IPR004776">
    <property type="entry name" value="Mem_transp_PIN-like"/>
</dbReference>
<dbReference type="Gene3D" id="1.20.1530.20">
    <property type="match status" value="1"/>
</dbReference>
<sequence>MSGVLPAFVPIWSLTGLGYLLSRFRLLGPGADQVLTKLTFNVAMPAVLFSTLLNTPFSALLNKGVISFAAGTLAAAVAGFTISRFVFRRKLSEWAVSGMASCYANAGNLGIPVAVQVLGDSTFIVVVLLAQTLFMMPSMLALLETDARAPDTARWKTLALLPVRTPVIAASMLGVLAGTTGLRPPALVMQPVHLLAGAGVGVALLALGMSLNPSTPMAPGGAGRRWELASVVGLKLFAQPAITLAAGLLLGLPRPLLLATVVAAALPIAQNVFIATSQYELDSRFVRDCVLVSTLVAMVSLSLIVWVVGLL</sequence>
<evidence type="ECO:0000256" key="7">
    <source>
        <dbReference type="ARBA" id="ARBA00023136"/>
    </source>
</evidence>
<name>A0ABX1IYI3_9PSEU</name>
<feature type="transmembrane region" description="Helical" evidence="8">
    <location>
        <begin position="6"/>
        <end position="22"/>
    </location>
</feature>
<feature type="transmembrane region" description="Helical" evidence="8">
    <location>
        <begin position="65"/>
        <end position="87"/>
    </location>
</feature>
<feature type="transmembrane region" description="Helical" evidence="8">
    <location>
        <begin position="256"/>
        <end position="277"/>
    </location>
</feature>
<feature type="transmembrane region" description="Helical" evidence="8">
    <location>
        <begin position="94"/>
        <end position="115"/>
    </location>
</feature>
<dbReference type="Pfam" id="PF03547">
    <property type="entry name" value="Mem_trans"/>
    <property type="match status" value="1"/>
</dbReference>
<organism evidence="9 10">
    <name type="scientific">Amycolatopsis acididurans</name>
    <dbReference type="NCBI Taxonomy" id="2724524"/>
    <lineage>
        <taxon>Bacteria</taxon>
        <taxon>Bacillati</taxon>
        <taxon>Actinomycetota</taxon>
        <taxon>Actinomycetes</taxon>
        <taxon>Pseudonocardiales</taxon>
        <taxon>Pseudonocardiaceae</taxon>
        <taxon>Amycolatopsis</taxon>
    </lineage>
</organism>
<evidence type="ECO:0000256" key="3">
    <source>
        <dbReference type="ARBA" id="ARBA00022448"/>
    </source>
</evidence>
<feature type="transmembrane region" description="Helical" evidence="8">
    <location>
        <begin position="155"/>
        <end position="176"/>
    </location>
</feature>
<comment type="subcellular location">
    <subcellularLocation>
        <location evidence="1">Cell membrane</location>
        <topology evidence="1">Multi-pass membrane protein</topology>
    </subcellularLocation>
</comment>
<evidence type="ECO:0000256" key="1">
    <source>
        <dbReference type="ARBA" id="ARBA00004651"/>
    </source>
</evidence>
<proteinExistence type="inferred from homology"/>
<feature type="transmembrane region" description="Helical" evidence="8">
    <location>
        <begin position="188"/>
        <end position="207"/>
    </location>
</feature>
<feature type="transmembrane region" description="Helical" evidence="8">
    <location>
        <begin position="121"/>
        <end position="143"/>
    </location>
</feature>
<keyword evidence="4" id="KW-1003">Cell membrane</keyword>
<keyword evidence="5 8" id="KW-0812">Transmembrane</keyword>
<gene>
    <name evidence="9" type="ORF">HFP15_06710</name>
</gene>
<dbReference type="Proteomes" id="UP000715441">
    <property type="component" value="Unassembled WGS sequence"/>
</dbReference>
<feature type="transmembrane region" description="Helical" evidence="8">
    <location>
        <begin position="34"/>
        <end position="53"/>
    </location>
</feature>
<evidence type="ECO:0000313" key="9">
    <source>
        <dbReference type="EMBL" id="NKQ52568.1"/>
    </source>
</evidence>
<accession>A0ABX1IYI3</accession>
<evidence type="ECO:0000256" key="5">
    <source>
        <dbReference type="ARBA" id="ARBA00022692"/>
    </source>
</evidence>
<keyword evidence="3" id="KW-0813">Transport</keyword>
<evidence type="ECO:0000256" key="2">
    <source>
        <dbReference type="ARBA" id="ARBA00010145"/>
    </source>
</evidence>
<comment type="caution">
    <text evidence="9">The sequence shown here is derived from an EMBL/GenBank/DDBJ whole genome shotgun (WGS) entry which is preliminary data.</text>
</comment>
<keyword evidence="6 8" id="KW-1133">Transmembrane helix</keyword>
<evidence type="ECO:0000256" key="4">
    <source>
        <dbReference type="ARBA" id="ARBA00022475"/>
    </source>
</evidence>
<evidence type="ECO:0000313" key="10">
    <source>
        <dbReference type="Proteomes" id="UP000715441"/>
    </source>
</evidence>
<dbReference type="PANTHER" id="PTHR36838:SF3">
    <property type="entry name" value="TRANSPORTER AUXIN EFFLUX CARRIER EC FAMILY"/>
    <property type="match status" value="1"/>
</dbReference>